<organism evidence="1 2">
    <name type="scientific">Ilyodon furcidens</name>
    <name type="common">goldbreast splitfin</name>
    <dbReference type="NCBI Taxonomy" id="33524"/>
    <lineage>
        <taxon>Eukaryota</taxon>
        <taxon>Metazoa</taxon>
        <taxon>Chordata</taxon>
        <taxon>Craniata</taxon>
        <taxon>Vertebrata</taxon>
        <taxon>Euteleostomi</taxon>
        <taxon>Actinopterygii</taxon>
        <taxon>Neopterygii</taxon>
        <taxon>Teleostei</taxon>
        <taxon>Neoteleostei</taxon>
        <taxon>Acanthomorphata</taxon>
        <taxon>Ovalentaria</taxon>
        <taxon>Atherinomorphae</taxon>
        <taxon>Cyprinodontiformes</taxon>
        <taxon>Goodeidae</taxon>
        <taxon>Ilyodon</taxon>
    </lineage>
</organism>
<dbReference type="EMBL" id="JAHRIQ010040776">
    <property type="protein sequence ID" value="MEQ2234695.1"/>
    <property type="molecule type" value="Genomic_DNA"/>
</dbReference>
<name>A0ABV0TQV2_9TELE</name>
<gene>
    <name evidence="1" type="ORF">ILYODFUR_034093</name>
</gene>
<dbReference type="Proteomes" id="UP001482620">
    <property type="component" value="Unassembled WGS sequence"/>
</dbReference>
<proteinExistence type="predicted"/>
<accession>A0ABV0TQV2</accession>
<evidence type="ECO:0000313" key="2">
    <source>
        <dbReference type="Proteomes" id="UP001482620"/>
    </source>
</evidence>
<protein>
    <submittedName>
        <fullName evidence="1">Uncharacterized protein</fullName>
    </submittedName>
</protein>
<sequence>MESPGVHQSNHVANCPTRPSISSLFMSCCPSVSSLHLLLLMPSAVLSANVFSPLLHCNHCGTITTAAALMAIDAAEGPPAYTLARTNIHKKFMTAAQWEGAGVNLASLGKNKCHPAEEGRGTC</sequence>
<evidence type="ECO:0000313" key="1">
    <source>
        <dbReference type="EMBL" id="MEQ2234695.1"/>
    </source>
</evidence>
<reference evidence="1 2" key="1">
    <citation type="submission" date="2021-06" db="EMBL/GenBank/DDBJ databases">
        <authorList>
            <person name="Palmer J.M."/>
        </authorList>
    </citation>
    <scope>NUCLEOTIDE SEQUENCE [LARGE SCALE GENOMIC DNA]</scope>
    <source>
        <strain evidence="2">if_2019</strain>
        <tissue evidence="1">Muscle</tissue>
    </source>
</reference>
<keyword evidence="2" id="KW-1185">Reference proteome</keyword>
<comment type="caution">
    <text evidence="1">The sequence shown here is derived from an EMBL/GenBank/DDBJ whole genome shotgun (WGS) entry which is preliminary data.</text>
</comment>